<dbReference type="Proteomes" id="UP000031258">
    <property type="component" value="Unassembled WGS sequence"/>
</dbReference>
<accession>A0A0C1QNF5</accession>
<evidence type="ECO:0000313" key="1">
    <source>
        <dbReference type="EMBL" id="KIE05563.1"/>
    </source>
</evidence>
<dbReference type="RefSeq" id="WP_161791789.1">
    <property type="nucleotide sequence ID" value="NZ_JSWE01000092.1"/>
</dbReference>
<evidence type="ECO:0000313" key="2">
    <source>
        <dbReference type="Proteomes" id="UP000031258"/>
    </source>
</evidence>
<dbReference type="STRING" id="86105.NF27_DP01070"/>
<keyword evidence="2" id="KW-1185">Reference proteome</keyword>
<organism evidence="1 2">
    <name type="scientific">Candidatus Jidaibacter acanthamoebae</name>
    <dbReference type="NCBI Taxonomy" id="86105"/>
    <lineage>
        <taxon>Bacteria</taxon>
        <taxon>Pseudomonadati</taxon>
        <taxon>Pseudomonadota</taxon>
        <taxon>Alphaproteobacteria</taxon>
        <taxon>Rickettsiales</taxon>
        <taxon>Candidatus Midichloriaceae</taxon>
        <taxon>Candidatus Jidaibacter</taxon>
    </lineage>
</organism>
<dbReference type="AlphaFoldDB" id="A0A0C1QNF5"/>
<proteinExistence type="predicted"/>
<name>A0A0C1QNF5_9RICK</name>
<protein>
    <submittedName>
        <fullName evidence="1">Uncharacterized protein</fullName>
    </submittedName>
</protein>
<reference evidence="1 2" key="1">
    <citation type="submission" date="2014-11" db="EMBL/GenBank/DDBJ databases">
        <title>A Rickettsiales Symbiont of Amoebae With Ancient Features.</title>
        <authorList>
            <person name="Schulz F."/>
            <person name="Martijn J."/>
            <person name="Wascher F."/>
            <person name="Kostanjsek R."/>
            <person name="Ettema T.J."/>
            <person name="Horn M."/>
        </authorList>
    </citation>
    <scope>NUCLEOTIDE SEQUENCE [LARGE SCALE GENOMIC DNA]</scope>
    <source>
        <strain evidence="1 2">UWC36</strain>
    </source>
</reference>
<sequence length="54" mass="6051">MIEHLLDHNLSYLEIGEEGKLRLPKHFIRAAANNRINSCLPALPFGGPTWAVII</sequence>
<comment type="caution">
    <text evidence="1">The sequence shown here is derived from an EMBL/GenBank/DDBJ whole genome shotgun (WGS) entry which is preliminary data.</text>
</comment>
<gene>
    <name evidence="1" type="ORF">NF27_DP01070</name>
</gene>
<dbReference type="EMBL" id="JSWE01000092">
    <property type="protein sequence ID" value="KIE05563.1"/>
    <property type="molecule type" value="Genomic_DNA"/>
</dbReference>